<comment type="caution">
    <text evidence="1">The sequence shown here is derived from an EMBL/GenBank/DDBJ whole genome shotgun (WGS) entry which is preliminary data.</text>
</comment>
<evidence type="ECO:0000313" key="1">
    <source>
        <dbReference type="EMBL" id="MDR7165678.1"/>
    </source>
</evidence>
<name>A0AAW8NID2_PSEOX</name>
<gene>
    <name evidence="1" type="ORF">J2X12_003732</name>
</gene>
<sequence>MSVAPLFTPGTRREEGPIRRIRFCAAEHCCISSAKDSGACHSSVPHSPAPAVFLVPYRYRRGAVTAAVQHQTIKRARQHESRTAVTAKAIGPGPVRVREGTSSAPAAALQFHGCLSFFVKGRDVFPAASAHRQLYAGDQGGFPGLSTLESFRTAVRAAGGAG</sequence>
<dbReference type="EMBL" id="JAVDWN010000017">
    <property type="protein sequence ID" value="MDR7165678.1"/>
    <property type="molecule type" value="Genomic_DNA"/>
</dbReference>
<dbReference type="Proteomes" id="UP001262032">
    <property type="component" value="Unassembled WGS sequence"/>
</dbReference>
<dbReference type="AlphaFoldDB" id="A0AAW8NID2"/>
<evidence type="ECO:0000313" key="2">
    <source>
        <dbReference type="Proteomes" id="UP001262032"/>
    </source>
</evidence>
<proteinExistence type="predicted"/>
<reference evidence="1" key="1">
    <citation type="submission" date="2023-07" db="EMBL/GenBank/DDBJ databases">
        <title>Sorghum-associated microbial communities from plants grown in Nebraska, USA.</title>
        <authorList>
            <person name="Schachtman D."/>
        </authorList>
    </citation>
    <scope>NUCLEOTIDE SEQUENCE</scope>
    <source>
        <strain evidence="1">BE261</strain>
    </source>
</reference>
<protein>
    <submittedName>
        <fullName evidence="1">Uncharacterized protein</fullName>
    </submittedName>
</protein>
<accession>A0AAW8NID2</accession>
<organism evidence="1 2">
    <name type="scientific">Pseudarthrobacter oxydans</name>
    <name type="common">Arthrobacter oxydans</name>
    <dbReference type="NCBI Taxonomy" id="1671"/>
    <lineage>
        <taxon>Bacteria</taxon>
        <taxon>Bacillati</taxon>
        <taxon>Actinomycetota</taxon>
        <taxon>Actinomycetes</taxon>
        <taxon>Micrococcales</taxon>
        <taxon>Micrococcaceae</taxon>
        <taxon>Pseudarthrobacter</taxon>
    </lineage>
</organism>